<comment type="caution">
    <text evidence="4">The sequence shown here is derived from an EMBL/GenBank/DDBJ whole genome shotgun (WGS) entry which is preliminary data.</text>
</comment>
<comment type="similarity">
    <text evidence="1">Belongs to the Ntn-hydrolase family.</text>
</comment>
<gene>
    <name evidence="4" type="ORF">RRG08_026129</name>
</gene>
<feature type="site" description="Cleavage; by autolysis" evidence="3">
    <location>
        <begin position="148"/>
        <end position="149"/>
    </location>
</feature>
<dbReference type="SUPFAM" id="SSF56235">
    <property type="entry name" value="N-terminal nucleophile aminohydrolases (Ntn hydrolases)"/>
    <property type="match status" value="1"/>
</dbReference>
<keyword evidence="5" id="KW-1185">Reference proteome</keyword>
<dbReference type="CDD" id="cd04513">
    <property type="entry name" value="Glycosylasparaginase"/>
    <property type="match status" value="1"/>
</dbReference>
<dbReference type="GO" id="GO:0005737">
    <property type="term" value="C:cytoplasm"/>
    <property type="evidence" value="ECO:0007669"/>
    <property type="project" value="TreeGrafter"/>
</dbReference>
<dbReference type="Gene3D" id="3.60.20.30">
    <property type="entry name" value="(Glycosyl)asparaginase"/>
    <property type="match status" value="1"/>
</dbReference>
<dbReference type="AlphaFoldDB" id="A0AAE1E520"/>
<sequence>MSQQCVVGTWPFSTEPARVAWAALLEGRSAIESVEAGINVAEEDWSYGPYHVGCGGWRNSAGELQLDAAIMDGRDLSFGAVTALAGHSRAISVAKRVLTHSRHSMLSGTGASAFAVDQGFKPEPGLGRLKPDKITVGEKDGNERSGHDTLGLLCVDRSGNISAGVSTSGAANKEPGRVGDSALPGAGLYADSEIGAACCSGDGDEILKHCPSYRVVGYIKQGLRPQEACSKVASEILRRRKGLANFEMVIIAVDSDARAGAANIGIQHWVDDVTRTEHSGFPYVVASTVSQEPIIHHVTPITLN</sequence>
<evidence type="ECO:0008006" key="6">
    <source>
        <dbReference type="Google" id="ProtNLM"/>
    </source>
</evidence>
<feature type="active site" description="Nucleophile" evidence="2">
    <location>
        <position position="149"/>
    </location>
</feature>
<evidence type="ECO:0000256" key="2">
    <source>
        <dbReference type="PIRSR" id="PIRSR600246-1"/>
    </source>
</evidence>
<protein>
    <recommendedName>
        <fullName evidence="6">Asparaginase</fullName>
    </recommendedName>
</protein>
<dbReference type="GO" id="GO:0003948">
    <property type="term" value="F:N4-(beta-N-acetylglucosaminyl)-L-asparaginase activity"/>
    <property type="evidence" value="ECO:0007669"/>
    <property type="project" value="TreeGrafter"/>
</dbReference>
<accession>A0AAE1E520</accession>
<dbReference type="InterPro" id="IPR000246">
    <property type="entry name" value="Peptidase_T2"/>
</dbReference>
<dbReference type="EMBL" id="JAWDGP010001280">
    <property type="protein sequence ID" value="KAK3793108.1"/>
    <property type="molecule type" value="Genomic_DNA"/>
</dbReference>
<dbReference type="InterPro" id="IPR029055">
    <property type="entry name" value="Ntn_hydrolases_N"/>
</dbReference>
<name>A0AAE1E520_9GAST</name>
<dbReference type="FunFam" id="3.60.20.30:FF:000005">
    <property type="entry name" value="N(4)-(Beta-N-acetylglucosaminyl)-L-asparaginase"/>
    <property type="match status" value="1"/>
</dbReference>
<reference evidence="4" key="1">
    <citation type="journal article" date="2023" name="G3 (Bethesda)">
        <title>A reference genome for the long-term kleptoplast-retaining sea slug Elysia crispata morphotype clarki.</title>
        <authorList>
            <person name="Eastman K.E."/>
            <person name="Pendleton A.L."/>
            <person name="Shaikh M.A."/>
            <person name="Suttiyut T."/>
            <person name="Ogas R."/>
            <person name="Tomko P."/>
            <person name="Gavelis G."/>
            <person name="Widhalm J.R."/>
            <person name="Wisecaver J.H."/>
        </authorList>
    </citation>
    <scope>NUCLEOTIDE SEQUENCE</scope>
    <source>
        <strain evidence="4">ECLA1</strain>
    </source>
</reference>
<evidence type="ECO:0000256" key="3">
    <source>
        <dbReference type="PIRSR" id="PIRSR600246-3"/>
    </source>
</evidence>
<dbReference type="Proteomes" id="UP001283361">
    <property type="component" value="Unassembled WGS sequence"/>
</dbReference>
<proteinExistence type="inferred from homology"/>
<evidence type="ECO:0000256" key="1">
    <source>
        <dbReference type="ARBA" id="ARBA00010872"/>
    </source>
</evidence>
<evidence type="ECO:0000313" key="4">
    <source>
        <dbReference type="EMBL" id="KAK3793108.1"/>
    </source>
</evidence>
<dbReference type="PANTHER" id="PTHR10188">
    <property type="entry name" value="L-ASPARAGINASE"/>
    <property type="match status" value="1"/>
</dbReference>
<dbReference type="PANTHER" id="PTHR10188:SF16">
    <property type="entry name" value="N(4)-(BETA-N-ACETYLGLUCOSAMINYL)-L-ASPARAGINASE-LIKE"/>
    <property type="match status" value="1"/>
</dbReference>
<organism evidence="4 5">
    <name type="scientific">Elysia crispata</name>
    <name type="common">lettuce slug</name>
    <dbReference type="NCBI Taxonomy" id="231223"/>
    <lineage>
        <taxon>Eukaryota</taxon>
        <taxon>Metazoa</taxon>
        <taxon>Spiralia</taxon>
        <taxon>Lophotrochozoa</taxon>
        <taxon>Mollusca</taxon>
        <taxon>Gastropoda</taxon>
        <taxon>Heterobranchia</taxon>
        <taxon>Euthyneura</taxon>
        <taxon>Panpulmonata</taxon>
        <taxon>Sacoglossa</taxon>
        <taxon>Placobranchoidea</taxon>
        <taxon>Plakobranchidae</taxon>
        <taxon>Elysia</taxon>
    </lineage>
</organism>
<evidence type="ECO:0000313" key="5">
    <source>
        <dbReference type="Proteomes" id="UP001283361"/>
    </source>
</evidence>
<dbReference type="Pfam" id="PF01112">
    <property type="entry name" value="Asparaginase_2"/>
    <property type="match status" value="1"/>
</dbReference>